<proteinExistence type="predicted"/>
<evidence type="ECO:0000256" key="1">
    <source>
        <dbReference type="SAM" id="MobiDB-lite"/>
    </source>
</evidence>
<dbReference type="AlphaFoldDB" id="A0A4P9WDT9"/>
<sequence length="346" mass="36931">MARSAPASLPPQRGTSTSPTAGAPSAAPNKRLYGTACALRAAGPPLIAPVKEAPSTWGFLVTVRPQLTTQDCKKPTLSTTTTPATSPAPCEDQDTPALSLAPPQMVDSPYMSAVQSGYRPNERSAPAPHCRPTLSALLSPLAPRAHNWHTIDILPDSGSLAVLMHVHLANPLDLGCGPDHTLLSWANGTLCPAQDIVSPHLKMLRGNSEIVLMALMVEPPNGVLLSMQWFEWRHAPIMFTASWLCLHARLGLKRSTLHKPLQSQASTTSLSEFTLGPPPAAPRIISVSPKIPSQAFGLFEQLAPPSPLLAKAGSKYLDANQRLLNKFVEKTHHDVVIDSVSTDLKG</sequence>
<reference evidence="3" key="1">
    <citation type="journal article" date="2018" name="Nat. Microbiol.">
        <title>Leveraging single-cell genomics to expand the fungal tree of life.</title>
        <authorList>
            <person name="Ahrendt S.R."/>
            <person name="Quandt C.A."/>
            <person name="Ciobanu D."/>
            <person name="Clum A."/>
            <person name="Salamov A."/>
            <person name="Andreopoulos B."/>
            <person name="Cheng J.F."/>
            <person name="Woyke T."/>
            <person name="Pelin A."/>
            <person name="Henrissat B."/>
            <person name="Reynolds N.K."/>
            <person name="Benny G.L."/>
            <person name="Smith M.E."/>
            <person name="James T.Y."/>
            <person name="Grigoriev I.V."/>
        </authorList>
    </citation>
    <scope>NUCLEOTIDE SEQUENCE [LARGE SCALE GENOMIC DNA]</scope>
</reference>
<feature type="compositionally biased region" description="Low complexity" evidence="1">
    <location>
        <begin position="14"/>
        <end position="28"/>
    </location>
</feature>
<name>A0A4P9WDT9_9FUNG</name>
<protein>
    <submittedName>
        <fullName evidence="2">Uncharacterized protein</fullName>
    </submittedName>
</protein>
<keyword evidence="3" id="KW-1185">Reference proteome</keyword>
<accession>A0A4P9WDT9</accession>
<gene>
    <name evidence="2" type="ORF">BDK51DRAFT_38077</name>
</gene>
<feature type="region of interest" description="Disordered" evidence="1">
    <location>
        <begin position="1"/>
        <end position="28"/>
    </location>
</feature>
<dbReference type="Proteomes" id="UP000269721">
    <property type="component" value="Unassembled WGS sequence"/>
</dbReference>
<feature type="region of interest" description="Disordered" evidence="1">
    <location>
        <begin position="73"/>
        <end position="94"/>
    </location>
</feature>
<evidence type="ECO:0000313" key="2">
    <source>
        <dbReference type="EMBL" id="RKO90734.1"/>
    </source>
</evidence>
<evidence type="ECO:0000313" key="3">
    <source>
        <dbReference type="Proteomes" id="UP000269721"/>
    </source>
</evidence>
<organism evidence="2 3">
    <name type="scientific">Blyttiomyces helicus</name>
    <dbReference type="NCBI Taxonomy" id="388810"/>
    <lineage>
        <taxon>Eukaryota</taxon>
        <taxon>Fungi</taxon>
        <taxon>Fungi incertae sedis</taxon>
        <taxon>Chytridiomycota</taxon>
        <taxon>Chytridiomycota incertae sedis</taxon>
        <taxon>Chytridiomycetes</taxon>
        <taxon>Chytridiomycetes incertae sedis</taxon>
        <taxon>Blyttiomyces</taxon>
    </lineage>
</organism>
<feature type="compositionally biased region" description="Low complexity" evidence="1">
    <location>
        <begin position="75"/>
        <end position="89"/>
    </location>
</feature>
<dbReference type="EMBL" id="KZ995408">
    <property type="protein sequence ID" value="RKO90734.1"/>
    <property type="molecule type" value="Genomic_DNA"/>
</dbReference>